<dbReference type="InterPro" id="IPR007867">
    <property type="entry name" value="GMC_OxRtase_C"/>
</dbReference>
<dbReference type="GO" id="GO:0050660">
    <property type="term" value="F:flavin adenine dinucleotide binding"/>
    <property type="evidence" value="ECO:0007669"/>
    <property type="project" value="InterPro"/>
</dbReference>
<dbReference type="SUPFAM" id="SSF51905">
    <property type="entry name" value="FAD/NAD(P)-binding domain"/>
    <property type="match status" value="1"/>
</dbReference>
<evidence type="ECO:0000256" key="2">
    <source>
        <dbReference type="ARBA" id="ARBA00022630"/>
    </source>
</evidence>
<evidence type="ECO:0000256" key="1">
    <source>
        <dbReference type="ARBA" id="ARBA00010790"/>
    </source>
</evidence>
<reference evidence="6" key="1">
    <citation type="journal article" date="2022" name="Int. J. Syst. Evol. Microbiol.">
        <title>Pseudomonas aegrilactucae sp. nov. and Pseudomonas morbosilactucae sp. nov., pathogens causing bacterial rot of lettuce in Japan.</title>
        <authorList>
            <person name="Sawada H."/>
            <person name="Fujikawa T."/>
            <person name="Satou M."/>
        </authorList>
    </citation>
    <scope>NUCLEOTIDE SEQUENCE</scope>
    <source>
        <strain evidence="6">0166_1</strain>
    </source>
</reference>
<dbReference type="PANTHER" id="PTHR46056">
    <property type="entry name" value="LONG-CHAIN-ALCOHOL OXIDASE"/>
    <property type="match status" value="1"/>
</dbReference>
<feature type="domain" description="4Fe-4S ferredoxin-type" evidence="5">
    <location>
        <begin position="161"/>
        <end position="190"/>
    </location>
</feature>
<keyword evidence="3" id="KW-0274">FAD</keyword>
<organism evidence="6 7">
    <name type="scientific">Capillimicrobium parvum</name>
    <dbReference type="NCBI Taxonomy" id="2884022"/>
    <lineage>
        <taxon>Bacteria</taxon>
        <taxon>Bacillati</taxon>
        <taxon>Actinomycetota</taxon>
        <taxon>Thermoleophilia</taxon>
        <taxon>Solirubrobacterales</taxon>
        <taxon>Capillimicrobiaceae</taxon>
        <taxon>Capillimicrobium</taxon>
    </lineage>
</organism>
<dbReference type="Gene3D" id="3.50.50.60">
    <property type="entry name" value="FAD/NAD(P)-binding domain"/>
    <property type="match status" value="2"/>
</dbReference>
<dbReference type="InterPro" id="IPR017896">
    <property type="entry name" value="4Fe4S_Fe-S-bd"/>
</dbReference>
<dbReference type="InterPro" id="IPR000172">
    <property type="entry name" value="GMC_OxRdtase_N"/>
</dbReference>
<keyword evidence="2" id="KW-0285">Flavoprotein</keyword>
<proteinExistence type="inferred from homology"/>
<dbReference type="PRINTS" id="PR00411">
    <property type="entry name" value="PNDRDTASEI"/>
</dbReference>
<dbReference type="AlphaFoldDB" id="A0A9E6XWF9"/>
<dbReference type="KEGG" id="sbae:DSM104329_02085"/>
<dbReference type="InterPro" id="IPR036188">
    <property type="entry name" value="FAD/NAD-bd_sf"/>
</dbReference>
<dbReference type="Proteomes" id="UP001162834">
    <property type="component" value="Chromosome"/>
</dbReference>
<evidence type="ECO:0000313" key="7">
    <source>
        <dbReference type="Proteomes" id="UP001162834"/>
    </source>
</evidence>
<accession>A0A9E6XWF9</accession>
<dbReference type="EMBL" id="CP087164">
    <property type="protein sequence ID" value="UGS35690.1"/>
    <property type="molecule type" value="Genomic_DNA"/>
</dbReference>
<sequence>MIVDAGEMAGRREIRADVVVVGTGAGGAPAAKELAEAGATVVMLEEGAHHPTDTLTARPRESLATLYRDGGQIATVGAPPIVLPLGRAVGGTTLVNSGTCFRTPPHVLERWRREIGLELDLEPCFERVEAELNVVEVPPELAGRNAAIVRRGAQALGVSSGYLRRNVRGCVGSGVCAYGCPAGAKQHTGATYVPKAHAAGAVTYTGVRVRRILVERGRAVGVEGRTAAGGRLRVRAGRVILAAGAVHTPVLLARNRLGGASGMLGRNLSIHPATAARARFDEDVVMWDGVPQSYHVDELASDGIMLEGIAGPPDYLAMAIPRIGPEHRELMLDARRLAQFGVMVCDTGRGRVHDLLGRPVIRYDLHREDAARFVRGLELLARIWFAAGAREVVVPVKGVPALHDGDTSPLHAARVRPRDLTLMAFHPLGTARAGADPERSVLDPELQVRGTPGLYVCDGSAVPTSLGVNPQITIMAMATRLAHRLACVPSRG</sequence>
<dbReference type="Pfam" id="PF00732">
    <property type="entry name" value="GMC_oxred_N"/>
    <property type="match status" value="1"/>
</dbReference>
<dbReference type="PANTHER" id="PTHR46056:SF12">
    <property type="entry name" value="LONG-CHAIN-ALCOHOL OXIDASE"/>
    <property type="match status" value="1"/>
</dbReference>
<keyword evidence="4 6" id="KW-0560">Oxidoreductase</keyword>
<keyword evidence="7" id="KW-1185">Reference proteome</keyword>
<dbReference type="Pfam" id="PF05199">
    <property type="entry name" value="GMC_oxred_C"/>
    <property type="match status" value="1"/>
</dbReference>
<name>A0A9E6XWF9_9ACTN</name>
<dbReference type="PROSITE" id="PS51379">
    <property type="entry name" value="4FE4S_FER_2"/>
    <property type="match status" value="1"/>
</dbReference>
<evidence type="ECO:0000256" key="3">
    <source>
        <dbReference type="ARBA" id="ARBA00022827"/>
    </source>
</evidence>
<dbReference type="GO" id="GO:0016614">
    <property type="term" value="F:oxidoreductase activity, acting on CH-OH group of donors"/>
    <property type="evidence" value="ECO:0007669"/>
    <property type="project" value="InterPro"/>
</dbReference>
<protein>
    <submittedName>
        <fullName evidence="6">GMC-type oxidoreductase</fullName>
        <ecNumber evidence="6">1.1.-.-</ecNumber>
    </submittedName>
</protein>
<gene>
    <name evidence="6" type="ORF">DSM104329_02085</name>
</gene>
<evidence type="ECO:0000313" key="6">
    <source>
        <dbReference type="EMBL" id="UGS35690.1"/>
    </source>
</evidence>
<dbReference type="EC" id="1.1.-.-" evidence="6"/>
<evidence type="ECO:0000256" key="4">
    <source>
        <dbReference type="ARBA" id="ARBA00023002"/>
    </source>
</evidence>
<evidence type="ECO:0000259" key="5">
    <source>
        <dbReference type="PROSITE" id="PS51379"/>
    </source>
</evidence>
<dbReference type="RefSeq" id="WP_259315372.1">
    <property type="nucleotide sequence ID" value="NZ_CP087164.1"/>
</dbReference>
<comment type="similarity">
    <text evidence="1">Belongs to the GMC oxidoreductase family.</text>
</comment>